<name>A0A4R4E135_9BACT</name>
<dbReference type="RefSeq" id="WP_131851499.1">
    <property type="nucleotide sequence ID" value="NZ_SKFH01000008.1"/>
</dbReference>
<feature type="domain" description="HTH luxR-type" evidence="6">
    <location>
        <begin position="146"/>
        <end position="211"/>
    </location>
</feature>
<evidence type="ECO:0000259" key="6">
    <source>
        <dbReference type="PROSITE" id="PS50043"/>
    </source>
</evidence>
<dbReference type="InterPro" id="IPR058245">
    <property type="entry name" value="NreC/VraR/RcsB-like_REC"/>
</dbReference>
<keyword evidence="4" id="KW-0804">Transcription</keyword>
<feature type="modified residue" description="4-aspartylphosphate" evidence="5">
    <location>
        <position position="57"/>
    </location>
</feature>
<dbReference type="PANTHER" id="PTHR43214">
    <property type="entry name" value="TWO-COMPONENT RESPONSE REGULATOR"/>
    <property type="match status" value="1"/>
</dbReference>
<dbReference type="InterPro" id="IPR016032">
    <property type="entry name" value="Sig_transdc_resp-reg_C-effctor"/>
</dbReference>
<accession>A0A4R4E135</accession>
<dbReference type="InterPro" id="IPR039420">
    <property type="entry name" value="WalR-like"/>
</dbReference>
<keyword evidence="2" id="KW-0805">Transcription regulation</keyword>
<evidence type="ECO:0000259" key="7">
    <source>
        <dbReference type="PROSITE" id="PS50110"/>
    </source>
</evidence>
<dbReference type="InterPro" id="IPR001789">
    <property type="entry name" value="Sig_transdc_resp-reg_receiver"/>
</dbReference>
<dbReference type="EMBL" id="SKFH01000008">
    <property type="protein sequence ID" value="TCZ73154.1"/>
    <property type="molecule type" value="Genomic_DNA"/>
</dbReference>
<reference evidence="8 9" key="1">
    <citation type="submission" date="2019-03" db="EMBL/GenBank/DDBJ databases">
        <authorList>
            <person name="Kim M.K.M."/>
        </authorList>
    </citation>
    <scope>NUCLEOTIDE SEQUENCE [LARGE SCALE GENOMIC DNA]</scope>
    <source>
        <strain evidence="8 9">17J68-15</strain>
    </source>
</reference>
<dbReference type="SMART" id="SM00448">
    <property type="entry name" value="REC"/>
    <property type="match status" value="1"/>
</dbReference>
<evidence type="ECO:0000256" key="4">
    <source>
        <dbReference type="ARBA" id="ARBA00023163"/>
    </source>
</evidence>
<protein>
    <submittedName>
        <fullName evidence="8">Response regulator transcription factor</fullName>
    </submittedName>
</protein>
<dbReference type="SUPFAM" id="SSF52172">
    <property type="entry name" value="CheY-like"/>
    <property type="match status" value="1"/>
</dbReference>
<dbReference type="SUPFAM" id="SSF46894">
    <property type="entry name" value="C-terminal effector domain of the bipartite response regulators"/>
    <property type="match status" value="1"/>
</dbReference>
<keyword evidence="9" id="KW-1185">Reference proteome</keyword>
<comment type="caution">
    <text evidence="8">The sequence shown here is derived from an EMBL/GenBank/DDBJ whole genome shotgun (WGS) entry which is preliminary data.</text>
</comment>
<proteinExistence type="predicted"/>
<dbReference type="GO" id="GO:0000160">
    <property type="term" value="P:phosphorelay signal transduction system"/>
    <property type="evidence" value="ECO:0007669"/>
    <property type="project" value="InterPro"/>
</dbReference>
<dbReference type="GO" id="GO:0006355">
    <property type="term" value="P:regulation of DNA-templated transcription"/>
    <property type="evidence" value="ECO:0007669"/>
    <property type="project" value="InterPro"/>
</dbReference>
<dbReference type="CDD" id="cd06170">
    <property type="entry name" value="LuxR_C_like"/>
    <property type="match status" value="1"/>
</dbReference>
<dbReference type="GO" id="GO:0003677">
    <property type="term" value="F:DNA binding"/>
    <property type="evidence" value="ECO:0007669"/>
    <property type="project" value="UniProtKB-KW"/>
</dbReference>
<dbReference type="PRINTS" id="PR00038">
    <property type="entry name" value="HTHLUXR"/>
</dbReference>
<dbReference type="PROSITE" id="PS50110">
    <property type="entry name" value="RESPONSE_REGULATORY"/>
    <property type="match status" value="1"/>
</dbReference>
<dbReference type="Pfam" id="PF00196">
    <property type="entry name" value="GerE"/>
    <property type="match status" value="1"/>
</dbReference>
<evidence type="ECO:0000256" key="5">
    <source>
        <dbReference type="PROSITE-ProRule" id="PRU00169"/>
    </source>
</evidence>
<dbReference type="Proteomes" id="UP000295164">
    <property type="component" value="Unassembled WGS sequence"/>
</dbReference>
<evidence type="ECO:0000256" key="2">
    <source>
        <dbReference type="ARBA" id="ARBA00023015"/>
    </source>
</evidence>
<dbReference type="PROSITE" id="PS50043">
    <property type="entry name" value="HTH_LUXR_2"/>
    <property type="match status" value="1"/>
</dbReference>
<dbReference type="PANTHER" id="PTHR43214:SF41">
    <property type="entry name" value="NITRATE_NITRITE RESPONSE REGULATOR PROTEIN NARP"/>
    <property type="match status" value="1"/>
</dbReference>
<dbReference type="AlphaFoldDB" id="A0A4R4E135"/>
<keyword evidence="3" id="KW-0238">DNA-binding</keyword>
<evidence type="ECO:0000313" key="9">
    <source>
        <dbReference type="Proteomes" id="UP000295164"/>
    </source>
</evidence>
<dbReference type="InterPro" id="IPR011006">
    <property type="entry name" value="CheY-like_superfamily"/>
</dbReference>
<dbReference type="Pfam" id="PF00072">
    <property type="entry name" value="Response_reg"/>
    <property type="match status" value="1"/>
</dbReference>
<dbReference type="CDD" id="cd17535">
    <property type="entry name" value="REC_NarL-like"/>
    <property type="match status" value="1"/>
</dbReference>
<evidence type="ECO:0000256" key="1">
    <source>
        <dbReference type="ARBA" id="ARBA00022553"/>
    </source>
</evidence>
<sequence>MPQPVRIFIADDHQVLVDGLISFFEKTKHIEVAGAANDGRTLLETLPQADPDIVLLDLNMPGMDGVAALEQIVRRFPKVKVIILSNYHQSGLIKSCAQKGAWGYLLKNGSMDDLMAAIDGVMAGKRQFAAGEEEERVEKPHFLDDSFLQQYSLTNREVDIIRSICQELSSKEIASQLFISEFTVNTHRRNIMRKLNVRNAAGIINFAAQHKLV</sequence>
<dbReference type="InterPro" id="IPR000792">
    <property type="entry name" value="Tscrpt_reg_LuxR_C"/>
</dbReference>
<keyword evidence="1 5" id="KW-0597">Phosphoprotein</keyword>
<dbReference type="SMART" id="SM00421">
    <property type="entry name" value="HTH_LUXR"/>
    <property type="match status" value="1"/>
</dbReference>
<evidence type="ECO:0000313" key="8">
    <source>
        <dbReference type="EMBL" id="TCZ73154.1"/>
    </source>
</evidence>
<feature type="domain" description="Response regulatory" evidence="7">
    <location>
        <begin position="6"/>
        <end position="122"/>
    </location>
</feature>
<organism evidence="8 9">
    <name type="scientific">Flaviaesturariibacter aridisoli</name>
    <dbReference type="NCBI Taxonomy" id="2545761"/>
    <lineage>
        <taxon>Bacteria</taxon>
        <taxon>Pseudomonadati</taxon>
        <taxon>Bacteroidota</taxon>
        <taxon>Chitinophagia</taxon>
        <taxon>Chitinophagales</taxon>
        <taxon>Chitinophagaceae</taxon>
        <taxon>Flaviaestuariibacter</taxon>
    </lineage>
</organism>
<gene>
    <name evidence="8" type="ORF">E0486_07320</name>
</gene>
<evidence type="ECO:0000256" key="3">
    <source>
        <dbReference type="ARBA" id="ARBA00023125"/>
    </source>
</evidence>
<dbReference type="Gene3D" id="3.40.50.2300">
    <property type="match status" value="1"/>
</dbReference>
<dbReference type="OrthoDB" id="9797341at2"/>